<dbReference type="InterPro" id="IPR002156">
    <property type="entry name" value="RNaseH_domain"/>
</dbReference>
<reference evidence="3" key="1">
    <citation type="journal article" date="2005" name="BMC Biol.">
        <title>The sequence of rice chromosomes 11 and 12, rich in disease resistance genes and recent gene duplications.</title>
        <authorList>
            <consortium name="The rice chromosomes 11 and 12 sequencing consortia"/>
        </authorList>
    </citation>
    <scope>NUCLEOTIDE SEQUENCE [LARGE SCALE GENOMIC DNA]</scope>
</reference>
<protein>
    <submittedName>
        <fullName evidence="3">Retrotransposon protein, putative, Ty3-gypsy subclass</fullName>
    </submittedName>
</protein>
<dbReference type="Pfam" id="PF13456">
    <property type="entry name" value="RVT_3"/>
    <property type="match status" value="1"/>
</dbReference>
<proteinExistence type="predicted"/>
<dbReference type="GO" id="GO:0015074">
    <property type="term" value="P:DNA integration"/>
    <property type="evidence" value="ECO:0007669"/>
    <property type="project" value="InterPro"/>
</dbReference>
<accession>Q2R4P6</accession>
<dbReference type="Gene3D" id="3.30.420.10">
    <property type="entry name" value="Ribonuclease H-like superfamily/Ribonuclease H"/>
    <property type="match status" value="2"/>
</dbReference>
<organism evidence="3">
    <name type="scientific">Oryza sativa subsp. japonica</name>
    <name type="common">Rice</name>
    <dbReference type="NCBI Taxonomy" id="39947"/>
    <lineage>
        <taxon>Eukaryota</taxon>
        <taxon>Viridiplantae</taxon>
        <taxon>Streptophyta</taxon>
        <taxon>Embryophyta</taxon>
        <taxon>Tracheophyta</taxon>
        <taxon>Spermatophyta</taxon>
        <taxon>Magnoliopsida</taxon>
        <taxon>Liliopsida</taxon>
        <taxon>Poales</taxon>
        <taxon>Poaceae</taxon>
        <taxon>BOP clade</taxon>
        <taxon>Oryzoideae</taxon>
        <taxon>Oryzeae</taxon>
        <taxon>Oryzinae</taxon>
        <taxon>Oryza</taxon>
        <taxon>Oryza sativa</taxon>
    </lineage>
</organism>
<evidence type="ECO:0000259" key="1">
    <source>
        <dbReference type="PROSITE" id="PS50879"/>
    </source>
</evidence>
<dbReference type="CDD" id="cd09279">
    <property type="entry name" value="RNase_HI_like"/>
    <property type="match status" value="1"/>
</dbReference>
<gene>
    <name evidence="3" type="ordered locus">LOC_Os11g27750</name>
</gene>
<dbReference type="PANTHER" id="PTHR48475:SF1">
    <property type="entry name" value="RNASE H TYPE-1 DOMAIN-CONTAINING PROTEIN"/>
    <property type="match status" value="1"/>
</dbReference>
<evidence type="ECO:0000259" key="2">
    <source>
        <dbReference type="PROSITE" id="PS50994"/>
    </source>
</evidence>
<dbReference type="PANTHER" id="PTHR48475">
    <property type="entry name" value="RIBONUCLEASE H"/>
    <property type="match status" value="1"/>
</dbReference>
<dbReference type="AlphaFoldDB" id="Q2R4P6"/>
<feature type="domain" description="RNase H type-1" evidence="1">
    <location>
        <begin position="1"/>
        <end position="124"/>
    </location>
</feature>
<sequence>MYSDGSWSHKGAGISVILISPGGVLIRYTARLQFNTTNNTAEYEAVLMGLRKAKALGVRHLLIRTDTKLVASQVDKSLEAKEEGMRKYLEAVWSMEKSFAGIMVEHLPRGQNEVANALANSELRSTGWSPDSYTELLYYSPCFIVSLSPKEFITDNGKQFDFEKFKEMCEGLNLQIRFISVAHPQSNGVAKRANGKILEALKKRLEGAAKRKWPDEMLSILWALRTTPRRPTKFSPFMLLYGDEAMTPAELGANSARVMFSRGEDGREVSLELLEGVRVEALEHMRKYATGISVTYNKKVRSTELLPGHLVLWKKANPMAVRKLESKWEGPYLIKHRS</sequence>
<dbReference type="EMBL" id="DP000010">
    <property type="protein sequence ID" value="ABA93536.1"/>
    <property type="molecule type" value="Genomic_DNA"/>
</dbReference>
<dbReference type="PROSITE" id="PS50994">
    <property type="entry name" value="INTEGRASE"/>
    <property type="match status" value="1"/>
</dbReference>
<dbReference type="GO" id="GO:0003676">
    <property type="term" value="F:nucleic acid binding"/>
    <property type="evidence" value="ECO:0007669"/>
    <property type="project" value="InterPro"/>
</dbReference>
<dbReference type="InterPro" id="IPR012337">
    <property type="entry name" value="RNaseH-like_sf"/>
</dbReference>
<reference evidence="3" key="3">
    <citation type="submission" date="2006-01" db="EMBL/GenBank/DDBJ databases">
        <authorList>
            <person name="Buell R."/>
        </authorList>
    </citation>
    <scope>NUCLEOTIDE SEQUENCE</scope>
</reference>
<dbReference type="InterPro" id="IPR036397">
    <property type="entry name" value="RNaseH_sf"/>
</dbReference>
<feature type="domain" description="Integrase catalytic" evidence="2">
    <location>
        <begin position="149"/>
        <end position="256"/>
    </location>
</feature>
<name>Q2R4P6_ORYSJ</name>
<evidence type="ECO:0000313" key="3">
    <source>
        <dbReference type="EMBL" id="ABA93536.1"/>
    </source>
</evidence>
<dbReference type="InterPro" id="IPR001584">
    <property type="entry name" value="Integrase_cat-core"/>
</dbReference>
<dbReference type="SUPFAM" id="SSF53098">
    <property type="entry name" value="Ribonuclease H-like"/>
    <property type="match status" value="2"/>
</dbReference>
<dbReference type="PROSITE" id="PS50879">
    <property type="entry name" value="RNASE_H_1"/>
    <property type="match status" value="1"/>
</dbReference>
<dbReference type="GO" id="GO:0004523">
    <property type="term" value="F:RNA-DNA hybrid ribonuclease activity"/>
    <property type="evidence" value="ECO:0007669"/>
    <property type="project" value="InterPro"/>
</dbReference>
<reference evidence="3" key="2">
    <citation type="submission" date="2005-04" db="EMBL/GenBank/DDBJ databases">
        <authorList>
            <person name="Buell C.R."/>
            <person name="Wing R.A."/>
            <person name="McCombie W.A."/>
            <person name="Ouyang S."/>
        </authorList>
    </citation>
    <scope>NUCLEOTIDE SEQUENCE</scope>
</reference>